<evidence type="ECO:0000313" key="10">
    <source>
        <dbReference type="Proteomes" id="UP000288096"/>
    </source>
</evidence>
<evidence type="ECO:0000313" key="9">
    <source>
        <dbReference type="EMBL" id="GBC62724.1"/>
    </source>
</evidence>
<feature type="domain" description="Radical SAM core" evidence="8">
    <location>
        <begin position="2"/>
        <end position="242"/>
    </location>
</feature>
<organism evidence="9 10">
    <name type="scientific">Desulfonema ishimotonii</name>
    <dbReference type="NCBI Taxonomy" id="45657"/>
    <lineage>
        <taxon>Bacteria</taxon>
        <taxon>Pseudomonadati</taxon>
        <taxon>Thermodesulfobacteriota</taxon>
        <taxon>Desulfobacteria</taxon>
        <taxon>Desulfobacterales</taxon>
        <taxon>Desulfococcaceae</taxon>
        <taxon>Desulfonema</taxon>
    </lineage>
</organism>
<keyword evidence="6" id="KW-0411">Iron-sulfur</keyword>
<evidence type="ECO:0000256" key="5">
    <source>
        <dbReference type="ARBA" id="ARBA00023004"/>
    </source>
</evidence>
<dbReference type="SFLD" id="SFLDS00029">
    <property type="entry name" value="Radical_SAM"/>
    <property type="match status" value="1"/>
</dbReference>
<dbReference type="Proteomes" id="UP000288096">
    <property type="component" value="Unassembled WGS sequence"/>
</dbReference>
<keyword evidence="5" id="KW-0408">Iron</keyword>
<dbReference type="Pfam" id="PF04055">
    <property type="entry name" value="Radical_SAM"/>
    <property type="match status" value="1"/>
</dbReference>
<dbReference type="EMBL" id="BEXT01000001">
    <property type="protein sequence ID" value="GBC62724.1"/>
    <property type="molecule type" value="Genomic_DNA"/>
</dbReference>
<dbReference type="InterPro" id="IPR032432">
    <property type="entry name" value="Radical_SAM_C"/>
</dbReference>
<keyword evidence="3" id="KW-0949">S-adenosyl-L-methionine</keyword>
<evidence type="ECO:0000259" key="8">
    <source>
        <dbReference type="PROSITE" id="PS51918"/>
    </source>
</evidence>
<accession>A0A401G0H9</accession>
<comment type="caution">
    <text evidence="9">The sequence shown here is derived from an EMBL/GenBank/DDBJ whole genome shotgun (WGS) entry which is preliminary data.</text>
</comment>
<gene>
    <name evidence="9" type="ORF">DENIS_3701</name>
</gene>
<dbReference type="GO" id="GO:0002926">
    <property type="term" value="P:tRNA wobble base 5-methoxycarbonylmethyl-2-thiouridinylation"/>
    <property type="evidence" value="ECO:0007669"/>
    <property type="project" value="TreeGrafter"/>
</dbReference>
<dbReference type="InterPro" id="IPR058240">
    <property type="entry name" value="rSAM_sf"/>
</dbReference>
<dbReference type="SFLD" id="SFLDG01086">
    <property type="entry name" value="elongater_protein-like"/>
    <property type="match status" value="1"/>
</dbReference>
<feature type="region of interest" description="Disordered" evidence="7">
    <location>
        <begin position="342"/>
        <end position="369"/>
    </location>
</feature>
<dbReference type="SUPFAM" id="SSF102114">
    <property type="entry name" value="Radical SAM enzymes"/>
    <property type="match status" value="1"/>
</dbReference>
<dbReference type="CDD" id="cd01335">
    <property type="entry name" value="Radical_SAM"/>
    <property type="match status" value="1"/>
</dbReference>
<dbReference type="SMART" id="SM00729">
    <property type="entry name" value="Elp3"/>
    <property type="match status" value="1"/>
</dbReference>
<dbReference type="PANTHER" id="PTHR11135:SF0">
    <property type="entry name" value="ELONGATOR COMPLEX PROTEIN 3"/>
    <property type="match status" value="1"/>
</dbReference>
<dbReference type="Pfam" id="PF16199">
    <property type="entry name" value="Radical_SAM_C"/>
    <property type="match status" value="1"/>
</dbReference>
<reference evidence="10" key="1">
    <citation type="submission" date="2017-11" db="EMBL/GenBank/DDBJ databases">
        <authorList>
            <person name="Watanabe M."/>
            <person name="Kojima H."/>
        </authorList>
    </citation>
    <scope>NUCLEOTIDE SEQUENCE [LARGE SCALE GENOMIC DNA]</scope>
    <source>
        <strain evidence="10">Tokyo 01</strain>
    </source>
</reference>
<evidence type="ECO:0000256" key="1">
    <source>
        <dbReference type="ARBA" id="ARBA00001966"/>
    </source>
</evidence>
<dbReference type="InterPro" id="IPR007197">
    <property type="entry name" value="rSAM"/>
</dbReference>
<dbReference type="OrthoDB" id="9815044at2"/>
<name>A0A401G0H9_9BACT</name>
<dbReference type="SFLD" id="SFLDG01082">
    <property type="entry name" value="B12-binding_domain_containing"/>
    <property type="match status" value="1"/>
</dbReference>
<reference evidence="10" key="2">
    <citation type="submission" date="2019-01" db="EMBL/GenBank/DDBJ databases">
        <title>Genome sequence of Desulfonema ishimotonii strain Tokyo 01.</title>
        <authorList>
            <person name="Fukui M."/>
        </authorList>
    </citation>
    <scope>NUCLEOTIDE SEQUENCE [LARGE SCALE GENOMIC DNA]</scope>
    <source>
        <strain evidence="10">Tokyo 01</strain>
    </source>
</reference>
<evidence type="ECO:0000256" key="7">
    <source>
        <dbReference type="SAM" id="MobiDB-lite"/>
    </source>
</evidence>
<sequence length="369" mass="40567">MTPGEKTFIVPVFIPHAGCPHRCAFCDQSAITHVPSELPSPERLLPEIRKFLTYKKADRKTAQISFYGGNFLGLPADTVRDLLCMARQFVVSGAVDSLRFSTRPDTITPERLALLNDFPVATVEIGLQSMNDRVLALSGRGHTAADTRRAVGLLREKGYEIGLQMMVGLPGDSTESALATGREIVRLAPDFVRIYPTLVLENSRLARWYRSGKYTPLPLADAVSLVKRLCLMFTSAGIRVIRMGLQASETLDRGGVILAGPYHPAFGHLVCSEIFLDRAIILLKSHSGPRYEIVLAVHPRSISEMRGLRNKNVEILRTMFNIRKLNILPDPSLSETDIRLRSGSGDSAETAVEQTDCISTTPGNGGRQV</sequence>
<evidence type="ECO:0000256" key="2">
    <source>
        <dbReference type="ARBA" id="ARBA00022485"/>
    </source>
</evidence>
<dbReference type="PROSITE" id="PS51918">
    <property type="entry name" value="RADICAL_SAM"/>
    <property type="match status" value="1"/>
</dbReference>
<dbReference type="InterPro" id="IPR039661">
    <property type="entry name" value="ELP3"/>
</dbReference>
<dbReference type="Gene3D" id="3.80.30.20">
    <property type="entry name" value="tm_1862 like domain"/>
    <property type="match status" value="1"/>
</dbReference>
<proteinExistence type="predicted"/>
<dbReference type="RefSeq" id="WP_124329879.1">
    <property type="nucleotide sequence ID" value="NZ_BEXT01000001.1"/>
</dbReference>
<dbReference type="GO" id="GO:0046872">
    <property type="term" value="F:metal ion binding"/>
    <property type="evidence" value="ECO:0007669"/>
    <property type="project" value="UniProtKB-KW"/>
</dbReference>
<feature type="compositionally biased region" description="Polar residues" evidence="7">
    <location>
        <begin position="344"/>
        <end position="362"/>
    </location>
</feature>
<evidence type="ECO:0000256" key="3">
    <source>
        <dbReference type="ARBA" id="ARBA00022691"/>
    </source>
</evidence>
<dbReference type="InterPro" id="IPR006638">
    <property type="entry name" value="Elp3/MiaA/NifB-like_rSAM"/>
</dbReference>
<protein>
    <submittedName>
        <fullName evidence="9">Radical SAM domain-containing protein</fullName>
    </submittedName>
</protein>
<evidence type="ECO:0000256" key="6">
    <source>
        <dbReference type="ARBA" id="ARBA00023014"/>
    </source>
</evidence>
<comment type="cofactor">
    <cofactor evidence="1">
        <name>[4Fe-4S] cluster</name>
        <dbReference type="ChEBI" id="CHEBI:49883"/>
    </cofactor>
</comment>
<keyword evidence="4" id="KW-0479">Metal-binding</keyword>
<keyword evidence="10" id="KW-1185">Reference proteome</keyword>
<evidence type="ECO:0000256" key="4">
    <source>
        <dbReference type="ARBA" id="ARBA00022723"/>
    </source>
</evidence>
<dbReference type="PANTHER" id="PTHR11135">
    <property type="entry name" value="HISTONE ACETYLTRANSFERASE-RELATED"/>
    <property type="match status" value="1"/>
</dbReference>
<keyword evidence="2" id="KW-0004">4Fe-4S</keyword>
<dbReference type="GO" id="GO:0005737">
    <property type="term" value="C:cytoplasm"/>
    <property type="evidence" value="ECO:0007669"/>
    <property type="project" value="TreeGrafter"/>
</dbReference>
<dbReference type="GO" id="GO:0051539">
    <property type="term" value="F:4 iron, 4 sulfur cluster binding"/>
    <property type="evidence" value="ECO:0007669"/>
    <property type="project" value="UniProtKB-KW"/>
</dbReference>
<dbReference type="InterPro" id="IPR023404">
    <property type="entry name" value="rSAM_horseshoe"/>
</dbReference>
<dbReference type="AlphaFoldDB" id="A0A401G0H9"/>
<dbReference type="GO" id="GO:0003824">
    <property type="term" value="F:catalytic activity"/>
    <property type="evidence" value="ECO:0007669"/>
    <property type="project" value="InterPro"/>
</dbReference>